<dbReference type="GO" id="GO:0005739">
    <property type="term" value="C:mitochondrion"/>
    <property type="evidence" value="ECO:0007669"/>
    <property type="project" value="TreeGrafter"/>
</dbReference>
<dbReference type="InterPro" id="IPR019190">
    <property type="entry name" value="EXOV"/>
</dbReference>
<accession>A0A1U7LJU9</accession>
<keyword evidence="6 7" id="KW-0378">Hydrolase</keyword>
<name>A0A1U7LJU9_NEOID</name>
<keyword evidence="4" id="KW-0004">4Fe-4S</keyword>
<evidence type="ECO:0000256" key="4">
    <source>
        <dbReference type="ARBA" id="ARBA00022485"/>
    </source>
</evidence>
<dbReference type="Proteomes" id="UP000186594">
    <property type="component" value="Unassembled WGS sequence"/>
</dbReference>
<keyword evidence="5" id="KW-0540">Nuclease</keyword>
<protein>
    <submittedName>
        <fullName evidence="7">Exonuclease V</fullName>
    </submittedName>
</protein>
<evidence type="ECO:0000256" key="6">
    <source>
        <dbReference type="ARBA" id="ARBA00022839"/>
    </source>
</evidence>
<keyword evidence="4" id="KW-0408">Iron</keyword>
<dbReference type="EMBL" id="LXFE01002715">
    <property type="protein sequence ID" value="OLL22801.1"/>
    <property type="molecule type" value="Genomic_DNA"/>
</dbReference>
<dbReference type="GO" id="GO:0005634">
    <property type="term" value="C:nucleus"/>
    <property type="evidence" value="ECO:0007669"/>
    <property type="project" value="TreeGrafter"/>
</dbReference>
<dbReference type="OMA" id="CPDKPLG"/>
<dbReference type="GO" id="GO:0051539">
    <property type="term" value="F:4 iron, 4 sulfur cluster binding"/>
    <property type="evidence" value="ECO:0007669"/>
    <property type="project" value="UniProtKB-KW"/>
</dbReference>
<dbReference type="AlphaFoldDB" id="A0A1U7LJU9"/>
<dbReference type="GO" id="GO:0036297">
    <property type="term" value="P:interstrand cross-link repair"/>
    <property type="evidence" value="ECO:0007669"/>
    <property type="project" value="TreeGrafter"/>
</dbReference>
<comment type="caution">
    <text evidence="7">The sequence shown here is derived from an EMBL/GenBank/DDBJ whole genome shotgun (WGS) entry which is preliminary data.</text>
</comment>
<organism evidence="7 8">
    <name type="scientific">Neolecta irregularis (strain DAH-3)</name>
    <dbReference type="NCBI Taxonomy" id="1198029"/>
    <lineage>
        <taxon>Eukaryota</taxon>
        <taxon>Fungi</taxon>
        <taxon>Dikarya</taxon>
        <taxon>Ascomycota</taxon>
        <taxon>Taphrinomycotina</taxon>
        <taxon>Neolectales</taxon>
        <taxon>Neolectaceae</taxon>
        <taxon>Neolecta</taxon>
    </lineage>
</organism>
<evidence type="ECO:0000256" key="3">
    <source>
        <dbReference type="ARBA" id="ARBA00011245"/>
    </source>
</evidence>
<dbReference type="PANTHER" id="PTHR14464:SF4">
    <property type="entry name" value="EXONUCLEASE V"/>
    <property type="match status" value="1"/>
</dbReference>
<dbReference type="GO" id="GO:0045145">
    <property type="term" value="F:single-stranded DNA 5'-3' DNA exonuclease activity"/>
    <property type="evidence" value="ECO:0007669"/>
    <property type="project" value="InterPro"/>
</dbReference>
<keyword evidence="6 7" id="KW-0269">Exonuclease</keyword>
<dbReference type="OrthoDB" id="354769at2759"/>
<proteinExistence type="inferred from homology"/>
<keyword evidence="8" id="KW-1185">Reference proteome</keyword>
<keyword evidence="4" id="KW-0479">Metal-binding</keyword>
<comment type="similarity">
    <text evidence="2">Belongs to the EXO5 family.</text>
</comment>
<keyword evidence="4" id="KW-0411">Iron-sulfur</keyword>
<dbReference type="PANTHER" id="PTHR14464">
    <property type="entry name" value="EXONUCLEASE V"/>
    <property type="match status" value="1"/>
</dbReference>
<evidence type="ECO:0000313" key="7">
    <source>
        <dbReference type="EMBL" id="OLL22801.1"/>
    </source>
</evidence>
<evidence type="ECO:0000313" key="8">
    <source>
        <dbReference type="Proteomes" id="UP000186594"/>
    </source>
</evidence>
<evidence type="ECO:0000256" key="2">
    <source>
        <dbReference type="ARBA" id="ARBA00009797"/>
    </source>
</evidence>
<evidence type="ECO:0000256" key="1">
    <source>
        <dbReference type="ARBA" id="ARBA00001966"/>
    </source>
</evidence>
<sequence length="276" mass="32014">MLKGQKVHATLELELHETKPVAHATSTEDRWALRFINILFAISELETHQKTRELTVFGFINDTFVLGIIDEISISAQTSQTILLSIADYKTRVNPTLPSKFQLKQTSFQLMLYKQLLQDLVSATFDFVKFSNIVRVDPDKCLTLPFIMEMAETGILCLDILLENNTLRKLWEYTLRKKLARYSVNQELFVHYIHQTDSSCFASQSIKFDPVQLEMLANDSLGWWTGKRPPTGVDIEESFKCSHCVFAEKCSWRLSKIEESTQRHRVLRESMKFPKR</sequence>
<evidence type="ECO:0000256" key="5">
    <source>
        <dbReference type="ARBA" id="ARBA00022722"/>
    </source>
</evidence>
<reference evidence="7 8" key="1">
    <citation type="submission" date="2016-04" db="EMBL/GenBank/DDBJ databases">
        <title>Evolutionary innovation and constraint leading to complex multicellularity in the Ascomycota.</title>
        <authorList>
            <person name="Cisse O."/>
            <person name="Nguyen A."/>
            <person name="Hewitt D.A."/>
            <person name="Jedd G."/>
            <person name="Stajich J.E."/>
        </authorList>
    </citation>
    <scope>NUCLEOTIDE SEQUENCE [LARGE SCALE GENOMIC DNA]</scope>
    <source>
        <strain evidence="7 8">DAH-3</strain>
    </source>
</reference>
<comment type="cofactor">
    <cofactor evidence="1">
        <name>[4Fe-4S] cluster</name>
        <dbReference type="ChEBI" id="CHEBI:49883"/>
    </cofactor>
</comment>
<dbReference type="Pfam" id="PF09810">
    <property type="entry name" value="Exo5"/>
    <property type="match status" value="2"/>
</dbReference>
<comment type="subunit">
    <text evidence="3">Monomer.</text>
</comment>
<gene>
    <name evidence="7" type="ORF">NEOLI_003152</name>
</gene>